<evidence type="ECO:0000256" key="1">
    <source>
        <dbReference type="ARBA" id="ARBA00004417"/>
    </source>
</evidence>
<evidence type="ECO:0000256" key="3">
    <source>
        <dbReference type="ARBA" id="ARBA00022448"/>
    </source>
</evidence>
<dbReference type="Pfam" id="PF08352">
    <property type="entry name" value="oligo_HPY"/>
    <property type="match status" value="2"/>
</dbReference>
<accession>A0ABT1R962</accession>
<comment type="caution">
    <text evidence="7">The sequence shown here is derived from an EMBL/GenBank/DDBJ whole genome shotgun (WGS) entry which is preliminary data.</text>
</comment>
<dbReference type="InterPro" id="IPR003593">
    <property type="entry name" value="AAA+_ATPase"/>
</dbReference>
<evidence type="ECO:0000259" key="6">
    <source>
        <dbReference type="PROSITE" id="PS50893"/>
    </source>
</evidence>
<gene>
    <name evidence="7" type="ORF">GB927_016795</name>
</gene>
<name>A0ABT1R962_9HYPH</name>
<keyword evidence="8" id="KW-1185">Reference proteome</keyword>
<evidence type="ECO:0000256" key="2">
    <source>
        <dbReference type="ARBA" id="ARBA00005417"/>
    </source>
</evidence>
<comment type="similarity">
    <text evidence="2">Belongs to the ABC transporter superfamily.</text>
</comment>
<dbReference type="InterPro" id="IPR013563">
    <property type="entry name" value="Oligopep_ABC_C"/>
</dbReference>
<reference evidence="7" key="1">
    <citation type="submission" date="2021-07" db="EMBL/GenBank/DDBJ databases">
        <title>Shinella sp. nov., a novel member of the genus Shinella from water.</title>
        <authorList>
            <person name="Deng Y."/>
        </authorList>
    </citation>
    <scope>NUCLEOTIDE SEQUENCE</scope>
    <source>
        <strain evidence="7">CPCC 100929</strain>
    </source>
</reference>
<dbReference type="PANTHER" id="PTHR43776:SF7">
    <property type="entry name" value="D,D-DIPEPTIDE TRANSPORT ATP-BINDING PROTEIN DDPF-RELATED"/>
    <property type="match status" value="1"/>
</dbReference>
<evidence type="ECO:0000313" key="8">
    <source>
        <dbReference type="Proteomes" id="UP000996601"/>
    </source>
</evidence>
<dbReference type="GO" id="GO:0005524">
    <property type="term" value="F:ATP binding"/>
    <property type="evidence" value="ECO:0007669"/>
    <property type="project" value="UniProtKB-KW"/>
</dbReference>
<proteinExistence type="inferred from homology"/>
<dbReference type="InterPro" id="IPR017871">
    <property type="entry name" value="ABC_transporter-like_CS"/>
</dbReference>
<dbReference type="PROSITE" id="PS00211">
    <property type="entry name" value="ABC_TRANSPORTER_1"/>
    <property type="match status" value="2"/>
</dbReference>
<keyword evidence="4" id="KW-0547">Nucleotide-binding</keyword>
<dbReference type="PROSITE" id="PS50893">
    <property type="entry name" value="ABC_TRANSPORTER_2"/>
    <property type="match status" value="2"/>
</dbReference>
<keyword evidence="3" id="KW-0813">Transport</keyword>
<dbReference type="NCBIfam" id="NF007739">
    <property type="entry name" value="PRK10419.1"/>
    <property type="match status" value="2"/>
</dbReference>
<evidence type="ECO:0000313" key="7">
    <source>
        <dbReference type="EMBL" id="MCQ4631711.1"/>
    </source>
</evidence>
<keyword evidence="5 7" id="KW-0067">ATP-binding</keyword>
<feature type="domain" description="ABC transporter" evidence="6">
    <location>
        <begin position="45"/>
        <end position="294"/>
    </location>
</feature>
<feature type="domain" description="ABC transporter" evidence="6">
    <location>
        <begin position="324"/>
        <end position="563"/>
    </location>
</feature>
<protein>
    <submittedName>
        <fullName evidence="7">ABC transporter ATP-binding protein</fullName>
    </submittedName>
</protein>
<dbReference type="SMART" id="SM00382">
    <property type="entry name" value="AAA"/>
    <property type="match status" value="2"/>
</dbReference>
<dbReference type="EMBL" id="WHSB02000005">
    <property type="protein sequence ID" value="MCQ4631711.1"/>
    <property type="molecule type" value="Genomic_DNA"/>
</dbReference>
<dbReference type="Proteomes" id="UP000996601">
    <property type="component" value="Unassembled WGS sequence"/>
</dbReference>
<sequence>MAWLHRFRRHVHHAVAPDLRRRSDARCLRSEEDLPVSAPETILSVRDLSVAFHQGGNTSLAVDRVSFDIKRGEVVALVGESGSGKSVTANSILRLLPYPAASHPSGEIFFGGKDLLKASDATLRDVRGNDITMIFQEPMTSLNPLHSIERQIGEILELHQGIEGAAARTKILELLNQVGIREPEKRLAAYPHELSGGQRQRVMIAMALANRPELLIADEPTTALDVTVQAQILALLKNLKEEHGMSMLFITHDLGIVRKFADRVCVMTKGKIVETGPVEEIFSNPQHAYTRHLLASEPKGQPRPADDAQPIVMEAEDVKVWFPIKAGFLRRVVDHVKAVDGIDLKLRAGHTLGVVGESGSGKTTLGLALTRLISSQGRIAFVGQDIAGHSFGEMRPLRRRMQIVFQDPFGSLSPRMSVSDIVAEGLKIHEPSLSEAERDHRVASALEETGLDPTTRWRYPHEFSGGQRQRIAIARAMVLKPEFVMLDEPTSALDMSVQAQVVELLRDLQVKHNLAYLFISHDLKVVRALANDIIVMRAGRVVEKGPAKDIIERPSEAYTKALMAAAFDLEAIRADSIRQ</sequence>
<dbReference type="InterPro" id="IPR027417">
    <property type="entry name" value="P-loop_NTPase"/>
</dbReference>
<dbReference type="InterPro" id="IPR003439">
    <property type="entry name" value="ABC_transporter-like_ATP-bd"/>
</dbReference>
<dbReference type="NCBIfam" id="NF008453">
    <property type="entry name" value="PRK11308.1"/>
    <property type="match status" value="2"/>
</dbReference>
<dbReference type="SUPFAM" id="SSF52540">
    <property type="entry name" value="P-loop containing nucleoside triphosphate hydrolases"/>
    <property type="match status" value="2"/>
</dbReference>
<dbReference type="Pfam" id="PF00005">
    <property type="entry name" value="ABC_tran"/>
    <property type="match status" value="2"/>
</dbReference>
<comment type="subcellular location">
    <subcellularLocation>
        <location evidence="1">Cell inner membrane</location>
        <topology evidence="1">Peripheral membrane protein</topology>
    </subcellularLocation>
</comment>
<dbReference type="CDD" id="cd03257">
    <property type="entry name" value="ABC_NikE_OppD_transporters"/>
    <property type="match status" value="2"/>
</dbReference>
<dbReference type="InterPro" id="IPR050319">
    <property type="entry name" value="ABC_transp_ATP-bind"/>
</dbReference>
<dbReference type="PANTHER" id="PTHR43776">
    <property type="entry name" value="TRANSPORT ATP-BINDING PROTEIN"/>
    <property type="match status" value="1"/>
</dbReference>
<organism evidence="7 8">
    <name type="scientific">Shinella lacus</name>
    <dbReference type="NCBI Taxonomy" id="2654216"/>
    <lineage>
        <taxon>Bacteria</taxon>
        <taxon>Pseudomonadati</taxon>
        <taxon>Pseudomonadota</taxon>
        <taxon>Alphaproteobacteria</taxon>
        <taxon>Hyphomicrobiales</taxon>
        <taxon>Rhizobiaceae</taxon>
        <taxon>Shinella</taxon>
    </lineage>
</organism>
<evidence type="ECO:0000256" key="5">
    <source>
        <dbReference type="ARBA" id="ARBA00022840"/>
    </source>
</evidence>
<evidence type="ECO:0000256" key="4">
    <source>
        <dbReference type="ARBA" id="ARBA00022741"/>
    </source>
</evidence>
<dbReference type="Gene3D" id="3.40.50.300">
    <property type="entry name" value="P-loop containing nucleotide triphosphate hydrolases"/>
    <property type="match status" value="2"/>
</dbReference>